<dbReference type="Pfam" id="PF02537">
    <property type="entry name" value="CRCB"/>
    <property type="match status" value="1"/>
</dbReference>
<feature type="transmembrane region" description="Helical" evidence="10">
    <location>
        <begin position="94"/>
        <end position="115"/>
    </location>
</feature>
<name>A0A1I6R2A7_9BACL</name>
<comment type="similarity">
    <text evidence="7 10">Belongs to the fluoride channel Fluc/FEX (TC 1.A.43) family.</text>
</comment>
<evidence type="ECO:0000256" key="3">
    <source>
        <dbReference type="ARBA" id="ARBA00022692"/>
    </source>
</evidence>
<evidence type="ECO:0000313" key="12">
    <source>
        <dbReference type="Proteomes" id="UP000198660"/>
    </source>
</evidence>
<dbReference type="GO" id="GO:0046872">
    <property type="term" value="F:metal ion binding"/>
    <property type="evidence" value="ECO:0007669"/>
    <property type="project" value="UniProtKB-KW"/>
</dbReference>
<dbReference type="EMBL" id="FPAA01000004">
    <property type="protein sequence ID" value="SFS58857.1"/>
    <property type="molecule type" value="Genomic_DNA"/>
</dbReference>
<evidence type="ECO:0000256" key="8">
    <source>
        <dbReference type="ARBA" id="ARBA00035585"/>
    </source>
</evidence>
<reference evidence="12" key="1">
    <citation type="submission" date="2016-10" db="EMBL/GenBank/DDBJ databases">
        <authorList>
            <person name="Varghese N."/>
            <person name="Submissions S."/>
        </authorList>
    </citation>
    <scope>NUCLEOTIDE SEQUENCE [LARGE SCALE GENOMIC DNA]</scope>
    <source>
        <strain evidence="12">DSM 45789</strain>
    </source>
</reference>
<feature type="transmembrane region" description="Helical" evidence="10">
    <location>
        <begin position="31"/>
        <end position="50"/>
    </location>
</feature>
<comment type="subcellular location">
    <subcellularLocation>
        <location evidence="1 10">Cell membrane</location>
        <topology evidence="1 10">Multi-pass membrane protein</topology>
    </subcellularLocation>
</comment>
<evidence type="ECO:0000256" key="9">
    <source>
        <dbReference type="ARBA" id="ARBA00049940"/>
    </source>
</evidence>
<proteinExistence type="inferred from homology"/>
<keyword evidence="12" id="KW-1185">Reference proteome</keyword>
<evidence type="ECO:0000256" key="1">
    <source>
        <dbReference type="ARBA" id="ARBA00004651"/>
    </source>
</evidence>
<evidence type="ECO:0000256" key="7">
    <source>
        <dbReference type="ARBA" id="ARBA00035120"/>
    </source>
</evidence>
<keyword evidence="10" id="KW-0915">Sodium</keyword>
<keyword evidence="5 10" id="KW-0472">Membrane</keyword>
<dbReference type="PANTHER" id="PTHR28259">
    <property type="entry name" value="FLUORIDE EXPORT PROTEIN 1-RELATED"/>
    <property type="match status" value="1"/>
</dbReference>
<feature type="transmembrane region" description="Helical" evidence="10">
    <location>
        <begin position="6"/>
        <end position="22"/>
    </location>
</feature>
<comment type="activity regulation">
    <text evidence="10">Na(+) is not transported, but it plays an essential structural role and its presence is essential for fluoride channel function.</text>
</comment>
<dbReference type="GO" id="GO:0062054">
    <property type="term" value="F:fluoride channel activity"/>
    <property type="evidence" value="ECO:0007669"/>
    <property type="project" value="UniProtKB-UniRule"/>
</dbReference>
<evidence type="ECO:0000256" key="2">
    <source>
        <dbReference type="ARBA" id="ARBA00022475"/>
    </source>
</evidence>
<evidence type="ECO:0000256" key="6">
    <source>
        <dbReference type="ARBA" id="ARBA00023303"/>
    </source>
</evidence>
<keyword evidence="3 10" id="KW-0812">Transmembrane</keyword>
<dbReference type="PANTHER" id="PTHR28259:SF1">
    <property type="entry name" value="FLUORIDE EXPORT PROTEIN 1-RELATED"/>
    <property type="match status" value="1"/>
</dbReference>
<keyword evidence="4 10" id="KW-1133">Transmembrane helix</keyword>
<evidence type="ECO:0000256" key="4">
    <source>
        <dbReference type="ARBA" id="ARBA00022989"/>
    </source>
</evidence>
<feature type="transmembrane region" description="Helical" evidence="10">
    <location>
        <begin position="62"/>
        <end position="82"/>
    </location>
</feature>
<comment type="function">
    <text evidence="9 10">Fluoride-specific ion channel. Important for reducing fluoride concentration in the cell, thus reducing its toxicity.</text>
</comment>
<dbReference type="GO" id="GO:0140114">
    <property type="term" value="P:cellular detoxification of fluoride"/>
    <property type="evidence" value="ECO:0007669"/>
    <property type="project" value="UniProtKB-UniRule"/>
</dbReference>
<dbReference type="InterPro" id="IPR003691">
    <property type="entry name" value="FluC"/>
</dbReference>
<organism evidence="11 12">
    <name type="scientific">Marininema halotolerans</name>
    <dbReference type="NCBI Taxonomy" id="1155944"/>
    <lineage>
        <taxon>Bacteria</taxon>
        <taxon>Bacillati</taxon>
        <taxon>Bacillota</taxon>
        <taxon>Bacilli</taxon>
        <taxon>Bacillales</taxon>
        <taxon>Thermoactinomycetaceae</taxon>
        <taxon>Marininema</taxon>
    </lineage>
</organism>
<keyword evidence="10" id="KW-0406">Ion transport</keyword>
<gene>
    <name evidence="10" type="primary">fluC</name>
    <name evidence="10" type="synonym">crcB</name>
    <name evidence="11" type="ORF">SAMN05444972_10449</name>
</gene>
<evidence type="ECO:0000256" key="10">
    <source>
        <dbReference type="HAMAP-Rule" id="MF_00454"/>
    </source>
</evidence>
<dbReference type="HAMAP" id="MF_00454">
    <property type="entry name" value="FluC"/>
    <property type="match status" value="1"/>
</dbReference>
<evidence type="ECO:0000256" key="5">
    <source>
        <dbReference type="ARBA" id="ARBA00023136"/>
    </source>
</evidence>
<dbReference type="AlphaFoldDB" id="A0A1I6R2A7"/>
<sequence>MILSILEVALGGFIGSLTRYFLGRLLNPSTAALPWGTFIANCTGSFLLGWVYGDHPSSDGLLFLGTGFMGSFTTFSTFYWELHRLTSQRKRERMFLYLGLTYSIGILLAYLGFLLGKQT</sequence>
<dbReference type="Proteomes" id="UP000198660">
    <property type="component" value="Unassembled WGS sequence"/>
</dbReference>
<accession>A0A1I6R2A7</accession>
<protein>
    <recommendedName>
        <fullName evidence="10">Fluoride-specific ion channel FluC</fullName>
    </recommendedName>
</protein>
<feature type="binding site" evidence="10">
    <location>
        <position position="73"/>
    </location>
    <ligand>
        <name>Na(+)</name>
        <dbReference type="ChEBI" id="CHEBI:29101"/>
        <note>structural</note>
    </ligand>
</feature>
<comment type="catalytic activity">
    <reaction evidence="8">
        <text>fluoride(in) = fluoride(out)</text>
        <dbReference type="Rhea" id="RHEA:76159"/>
        <dbReference type="ChEBI" id="CHEBI:17051"/>
    </reaction>
    <physiologicalReaction direction="left-to-right" evidence="8">
        <dbReference type="Rhea" id="RHEA:76160"/>
    </physiologicalReaction>
</comment>
<dbReference type="RefSeq" id="WP_217895870.1">
    <property type="nucleotide sequence ID" value="NZ_FPAA01000004.1"/>
</dbReference>
<keyword evidence="6 10" id="KW-0407">Ion channel</keyword>
<feature type="binding site" evidence="10">
    <location>
        <position position="70"/>
    </location>
    <ligand>
        <name>Na(+)</name>
        <dbReference type="ChEBI" id="CHEBI:29101"/>
        <note>structural</note>
    </ligand>
</feature>
<keyword evidence="10" id="KW-0479">Metal-binding</keyword>
<evidence type="ECO:0000313" key="11">
    <source>
        <dbReference type="EMBL" id="SFS58857.1"/>
    </source>
</evidence>
<keyword evidence="2 10" id="KW-1003">Cell membrane</keyword>
<keyword evidence="10" id="KW-0813">Transport</keyword>
<dbReference type="GO" id="GO:0005886">
    <property type="term" value="C:plasma membrane"/>
    <property type="evidence" value="ECO:0007669"/>
    <property type="project" value="UniProtKB-SubCell"/>
</dbReference>